<evidence type="ECO:0000313" key="3">
    <source>
        <dbReference type="Proteomes" id="UP000000305"/>
    </source>
</evidence>
<protein>
    <submittedName>
        <fullName evidence="2">Uncharacterized protein</fullName>
    </submittedName>
</protein>
<dbReference type="KEGG" id="dpx:DAPPUDRAFT_108633"/>
<sequence>MSYVSGEPRHPPVVSSVCTDHGIYSGTLVDPISANNMEHQGSQHRRNSASSSSSSVTDTSDPAVRRVVYNLYRGLLGTYNDKANDIISTMPPEMVREDQGIEKQIESMIKISSSADEVGTIRASSFVNAQTDRLFLSIYWRFIPSFCGLCLRLRLPHS</sequence>
<dbReference type="Proteomes" id="UP000000305">
    <property type="component" value="Unassembled WGS sequence"/>
</dbReference>
<proteinExistence type="predicted"/>
<evidence type="ECO:0000313" key="2">
    <source>
        <dbReference type="EMBL" id="EFX74685.1"/>
    </source>
</evidence>
<feature type="compositionally biased region" description="Low complexity" evidence="1">
    <location>
        <begin position="48"/>
        <end position="59"/>
    </location>
</feature>
<name>E9H0Q4_DAPPU</name>
<feature type="region of interest" description="Disordered" evidence="1">
    <location>
        <begin position="38"/>
        <end position="59"/>
    </location>
</feature>
<dbReference type="AlphaFoldDB" id="E9H0Q4"/>
<accession>E9H0Q4</accession>
<dbReference type="HOGENOM" id="CLU_1671117_0_0_1"/>
<dbReference type="InParanoid" id="E9H0Q4"/>
<reference evidence="2 3" key="1">
    <citation type="journal article" date="2011" name="Science">
        <title>The ecoresponsive genome of Daphnia pulex.</title>
        <authorList>
            <person name="Colbourne J.K."/>
            <person name="Pfrender M.E."/>
            <person name="Gilbert D."/>
            <person name="Thomas W.K."/>
            <person name="Tucker A."/>
            <person name="Oakley T.H."/>
            <person name="Tokishita S."/>
            <person name="Aerts A."/>
            <person name="Arnold G.J."/>
            <person name="Basu M.K."/>
            <person name="Bauer D.J."/>
            <person name="Caceres C.E."/>
            <person name="Carmel L."/>
            <person name="Casola C."/>
            <person name="Choi J.H."/>
            <person name="Detter J.C."/>
            <person name="Dong Q."/>
            <person name="Dusheyko S."/>
            <person name="Eads B.D."/>
            <person name="Frohlich T."/>
            <person name="Geiler-Samerotte K.A."/>
            <person name="Gerlach D."/>
            <person name="Hatcher P."/>
            <person name="Jogdeo S."/>
            <person name="Krijgsveld J."/>
            <person name="Kriventseva E.V."/>
            <person name="Kultz D."/>
            <person name="Laforsch C."/>
            <person name="Lindquist E."/>
            <person name="Lopez J."/>
            <person name="Manak J.R."/>
            <person name="Muller J."/>
            <person name="Pangilinan J."/>
            <person name="Patwardhan R.P."/>
            <person name="Pitluck S."/>
            <person name="Pritham E.J."/>
            <person name="Rechtsteiner A."/>
            <person name="Rho M."/>
            <person name="Rogozin I.B."/>
            <person name="Sakarya O."/>
            <person name="Salamov A."/>
            <person name="Schaack S."/>
            <person name="Shapiro H."/>
            <person name="Shiga Y."/>
            <person name="Skalitzky C."/>
            <person name="Smith Z."/>
            <person name="Souvorov A."/>
            <person name="Sung W."/>
            <person name="Tang Z."/>
            <person name="Tsuchiya D."/>
            <person name="Tu H."/>
            <person name="Vos H."/>
            <person name="Wang M."/>
            <person name="Wolf Y.I."/>
            <person name="Yamagata H."/>
            <person name="Yamada T."/>
            <person name="Ye Y."/>
            <person name="Shaw J.R."/>
            <person name="Andrews J."/>
            <person name="Crease T.J."/>
            <person name="Tang H."/>
            <person name="Lucas S.M."/>
            <person name="Robertson H.M."/>
            <person name="Bork P."/>
            <person name="Koonin E.V."/>
            <person name="Zdobnov E.M."/>
            <person name="Grigoriev I.V."/>
            <person name="Lynch M."/>
            <person name="Boore J.L."/>
        </authorList>
    </citation>
    <scope>NUCLEOTIDE SEQUENCE [LARGE SCALE GENOMIC DNA]</scope>
</reference>
<organism evidence="2 3">
    <name type="scientific">Daphnia pulex</name>
    <name type="common">Water flea</name>
    <dbReference type="NCBI Taxonomy" id="6669"/>
    <lineage>
        <taxon>Eukaryota</taxon>
        <taxon>Metazoa</taxon>
        <taxon>Ecdysozoa</taxon>
        <taxon>Arthropoda</taxon>
        <taxon>Crustacea</taxon>
        <taxon>Branchiopoda</taxon>
        <taxon>Diplostraca</taxon>
        <taxon>Cladocera</taxon>
        <taxon>Anomopoda</taxon>
        <taxon>Daphniidae</taxon>
        <taxon>Daphnia</taxon>
    </lineage>
</organism>
<gene>
    <name evidence="2" type="ORF">DAPPUDRAFT_108633</name>
</gene>
<dbReference type="OrthoDB" id="6107953at2759"/>
<dbReference type="EMBL" id="GL732581">
    <property type="protein sequence ID" value="EFX74685.1"/>
    <property type="molecule type" value="Genomic_DNA"/>
</dbReference>
<keyword evidence="3" id="KW-1185">Reference proteome</keyword>
<evidence type="ECO:0000256" key="1">
    <source>
        <dbReference type="SAM" id="MobiDB-lite"/>
    </source>
</evidence>